<accession>A0A1T8TSB3</accession>
<sequence length="287" mass="30181">MTSEMPAWVGPSLWGLAILSCVFAALFIAHMTACGTPGSGRRRVVGYLQRFAGRETDEGLKPTPNYFPALAMAPNGFEAEVEEMVQEASVAPSPDDEEWYVRGDDEDVVAEWIPAYAVVGPARHIVVRGDVGRGALLVAIGGGARIEVMGSVHPSARISARGGGAHVLIYGPVAAGVQVYADGGGAKVEFLSESRAWARAEGGGAEVIHHDSNLATALKPNEMNRPETMTVKQPCAEAALAGTPADPDDLALLQMFKGAKFSAQSRIILPSGQSISGQQARELTEDS</sequence>
<keyword evidence="1" id="KW-0812">Transmembrane</keyword>
<protein>
    <submittedName>
        <fullName evidence="2">Uncharacterized protein</fullName>
    </submittedName>
</protein>
<evidence type="ECO:0000313" key="2">
    <source>
        <dbReference type="EMBL" id="SKM83392.1"/>
    </source>
</evidence>
<evidence type="ECO:0000313" key="3">
    <source>
        <dbReference type="Proteomes" id="UP000190074"/>
    </source>
</evidence>
<evidence type="ECO:0000256" key="1">
    <source>
        <dbReference type="SAM" id="Phobius"/>
    </source>
</evidence>
<dbReference type="EMBL" id="FVGW01000016">
    <property type="protein sequence ID" value="SKM83392.1"/>
    <property type="molecule type" value="Genomic_DNA"/>
</dbReference>
<keyword evidence="1" id="KW-1133">Transmembrane helix</keyword>
<gene>
    <name evidence="2" type="ORF">SAMEA2259716_05231</name>
</gene>
<proteinExistence type="predicted"/>
<dbReference type="Proteomes" id="UP000190074">
    <property type="component" value="Unassembled WGS sequence"/>
</dbReference>
<keyword evidence="1" id="KW-0472">Membrane</keyword>
<reference evidence="2 3" key="1">
    <citation type="submission" date="2016-11" db="EMBL/GenBank/DDBJ databases">
        <authorList>
            <consortium name="Pathogen Informatics"/>
        </authorList>
    </citation>
    <scope>NUCLEOTIDE SEQUENCE [LARGE SCALE GENOMIC DNA]</scope>
    <source>
        <strain evidence="2 3">911</strain>
    </source>
</reference>
<feature type="transmembrane region" description="Helical" evidence="1">
    <location>
        <begin position="12"/>
        <end position="33"/>
    </location>
</feature>
<organism evidence="2 3">
    <name type="scientific">Mycobacteroides abscessus subsp. massiliense</name>
    <dbReference type="NCBI Taxonomy" id="1962118"/>
    <lineage>
        <taxon>Bacteria</taxon>
        <taxon>Bacillati</taxon>
        <taxon>Actinomycetota</taxon>
        <taxon>Actinomycetes</taxon>
        <taxon>Mycobacteriales</taxon>
        <taxon>Mycobacteriaceae</taxon>
        <taxon>Mycobacteroides</taxon>
        <taxon>Mycobacteroides abscessus</taxon>
    </lineage>
</organism>
<dbReference type="AlphaFoldDB" id="A0A1T8TSB3"/>
<name>A0A1T8TSB3_9MYCO</name>